<dbReference type="NCBIfam" id="TIGR03188">
    <property type="entry name" value="histidine_hisI"/>
    <property type="match status" value="1"/>
</dbReference>
<dbReference type="GO" id="GO:0005737">
    <property type="term" value="C:cytoplasm"/>
    <property type="evidence" value="ECO:0007669"/>
    <property type="project" value="UniProtKB-SubCell"/>
</dbReference>
<evidence type="ECO:0000256" key="14">
    <source>
        <dbReference type="HAMAP-Rule" id="MF_01014"/>
    </source>
</evidence>
<comment type="pathway">
    <text evidence="5 15">Amino-acid biosynthesis; L-histidine biosynthesis; L-histidine from 5-phospho-alpha-D-ribose 1-diphosphate: step 2/9.</text>
</comment>
<dbReference type="RefSeq" id="WP_014456764.1">
    <property type="nucleotide sequence ID" value="NC_017098.1"/>
</dbReference>
<dbReference type="Pfam" id="PF00977">
    <property type="entry name" value="His_biosynth"/>
    <property type="match status" value="1"/>
</dbReference>
<dbReference type="SUPFAM" id="SSF101386">
    <property type="entry name" value="all-alpha NTP pyrophosphatases"/>
    <property type="match status" value="1"/>
</dbReference>
<evidence type="ECO:0000256" key="8">
    <source>
        <dbReference type="ARBA" id="ARBA00022605"/>
    </source>
</evidence>
<keyword evidence="7 15" id="KW-0963">Cytoplasm</keyword>
<comment type="similarity">
    <text evidence="15">Belongs to the PRA-PH family.</text>
</comment>
<evidence type="ECO:0000256" key="5">
    <source>
        <dbReference type="ARBA" id="ARBA00005204"/>
    </source>
</evidence>
<proteinExistence type="inferred from homology"/>
<dbReference type="GO" id="GO:0005524">
    <property type="term" value="F:ATP binding"/>
    <property type="evidence" value="ECO:0007669"/>
    <property type="project" value="UniProtKB-KW"/>
</dbReference>
<keyword evidence="9 15" id="KW-0547">Nucleotide-binding</keyword>
<dbReference type="CDD" id="cd11534">
    <property type="entry name" value="NTP-PPase_HisIE_like"/>
    <property type="match status" value="1"/>
</dbReference>
<reference evidence="19" key="1">
    <citation type="journal article" date="2013" name="Stand. Genomic Sci.">
        <title>Complete genome sequence of the halophilic bacterium Spirochaeta africana type strain (Z-7692(T)) from the alkaline Lake Magadi in the East African Rift.</title>
        <authorList>
            <person name="Liolos K."/>
            <person name="Abt B."/>
            <person name="Scheuner C."/>
            <person name="Teshima H."/>
            <person name="Held B."/>
            <person name="Lapidus A."/>
            <person name="Nolan M."/>
            <person name="Lucas S."/>
            <person name="Deshpande S."/>
            <person name="Cheng J.F."/>
            <person name="Tapia R."/>
            <person name="Goodwin L.A."/>
            <person name="Pitluck S."/>
            <person name="Pagani I."/>
            <person name="Ivanova N."/>
            <person name="Mavromatis K."/>
            <person name="Mikhailova N."/>
            <person name="Huntemann M."/>
            <person name="Pati A."/>
            <person name="Chen A."/>
            <person name="Palaniappan K."/>
            <person name="Land M."/>
            <person name="Rohde M."/>
            <person name="Tindall B.J."/>
            <person name="Detter J.C."/>
            <person name="Goker M."/>
            <person name="Bristow J."/>
            <person name="Eisen J.A."/>
            <person name="Markowitz V."/>
            <person name="Hugenholtz P."/>
            <person name="Woyke T."/>
            <person name="Klenk H.P."/>
            <person name="Kyrpides N.C."/>
        </authorList>
    </citation>
    <scope>NUCLEOTIDE SEQUENCE</scope>
    <source>
        <strain evidence="19">ATCC 700263 / DSM 8902 / Z-7692</strain>
    </source>
</reference>
<dbReference type="InterPro" id="IPR044524">
    <property type="entry name" value="Isoase_HisA-like"/>
</dbReference>
<feature type="compositionally biased region" description="Low complexity" evidence="17">
    <location>
        <begin position="343"/>
        <end position="369"/>
    </location>
</feature>
<dbReference type="PANTHER" id="PTHR43090:SF2">
    <property type="entry name" value="1-(5-PHOSPHORIBOSYL)-5-[(5-PHOSPHORIBOSYLAMINO)METHYLIDENEAMINO] IMIDAZOLE-4-CARBOXAMIDE ISOMERASE"/>
    <property type="match status" value="1"/>
</dbReference>
<evidence type="ECO:0000256" key="16">
    <source>
        <dbReference type="RuleBase" id="RU003657"/>
    </source>
</evidence>
<dbReference type="GO" id="GO:0000162">
    <property type="term" value="P:L-tryptophan biosynthetic process"/>
    <property type="evidence" value="ECO:0007669"/>
    <property type="project" value="TreeGrafter"/>
</dbReference>
<dbReference type="InterPro" id="IPR006062">
    <property type="entry name" value="His_biosynth"/>
</dbReference>
<dbReference type="EC" id="5.3.1.16" evidence="14"/>
<dbReference type="UniPathway" id="UPA00031">
    <property type="reaction ID" value="UER00007"/>
</dbReference>
<comment type="catalytic activity">
    <reaction evidence="1 14">
        <text>1-(5-phospho-beta-D-ribosyl)-5-[(5-phospho-beta-D-ribosylamino)methylideneamino]imidazole-4-carboxamide = 5-[(5-phospho-1-deoxy-D-ribulos-1-ylimino)methylamino]-1-(5-phospho-beta-D-ribosyl)imidazole-4-carboxamide</text>
        <dbReference type="Rhea" id="RHEA:15469"/>
        <dbReference type="ChEBI" id="CHEBI:58435"/>
        <dbReference type="ChEBI" id="CHEBI:58525"/>
        <dbReference type="EC" id="5.3.1.16"/>
    </reaction>
</comment>
<comment type="catalytic activity">
    <reaction evidence="2 15">
        <text>1-(5-phospho-beta-D-ribosyl)-ATP + H2O = 1-(5-phospho-beta-D-ribosyl)-5'-AMP + diphosphate + H(+)</text>
        <dbReference type="Rhea" id="RHEA:22828"/>
        <dbReference type="ChEBI" id="CHEBI:15377"/>
        <dbReference type="ChEBI" id="CHEBI:15378"/>
        <dbReference type="ChEBI" id="CHEBI:33019"/>
        <dbReference type="ChEBI" id="CHEBI:59457"/>
        <dbReference type="ChEBI" id="CHEBI:73183"/>
        <dbReference type="EC" id="3.6.1.31"/>
    </reaction>
</comment>
<keyword evidence="12 15" id="KW-0368">Histidine biosynthesis</keyword>
<keyword evidence="10 15" id="KW-0378">Hydrolase</keyword>
<evidence type="ECO:0000256" key="17">
    <source>
        <dbReference type="SAM" id="MobiDB-lite"/>
    </source>
</evidence>
<dbReference type="InterPro" id="IPR021130">
    <property type="entry name" value="PRib-ATP_PPHydrolase-like"/>
</dbReference>
<dbReference type="InterPro" id="IPR008179">
    <property type="entry name" value="HisE"/>
</dbReference>
<keyword evidence="13 14" id="KW-0413">Isomerase</keyword>
<dbReference type="HAMAP" id="MF_01020">
    <property type="entry name" value="HisE"/>
    <property type="match status" value="1"/>
</dbReference>
<evidence type="ECO:0000256" key="13">
    <source>
        <dbReference type="ARBA" id="ARBA00023235"/>
    </source>
</evidence>
<gene>
    <name evidence="14" type="primary">hisA</name>
    <name evidence="15" type="synonym">hisE</name>
    <name evidence="18" type="ordered locus">Spiaf_2758</name>
</gene>
<feature type="active site" description="Proton donor" evidence="14">
    <location>
        <position position="133"/>
    </location>
</feature>
<dbReference type="HOGENOM" id="CLU_590386_0_0_12"/>
<comment type="similarity">
    <text evidence="6 14 16">Belongs to the HisA/HisF family.</text>
</comment>
<dbReference type="GO" id="GO:0003949">
    <property type="term" value="F:1-(5-phosphoribosyl)-5-[(5-phosphoribosylamino)methylideneamino]imidazole-4-carboxamide isomerase activity"/>
    <property type="evidence" value="ECO:0007669"/>
    <property type="project" value="UniProtKB-UniRule"/>
</dbReference>
<dbReference type="FunFam" id="3.20.20.70:FF:000009">
    <property type="entry name" value="1-(5-phosphoribosyl)-5-[(5-phosphoribosylamino)methylideneamino] imidazole-4-carboxamide isomerase"/>
    <property type="match status" value="1"/>
</dbReference>
<evidence type="ECO:0000313" key="18">
    <source>
        <dbReference type="EMBL" id="AFG38782.1"/>
    </source>
</evidence>
<feature type="active site" description="Proton acceptor" evidence="14">
    <location>
        <position position="8"/>
    </location>
</feature>
<dbReference type="Gene3D" id="3.20.20.70">
    <property type="entry name" value="Aldolase class I"/>
    <property type="match status" value="1"/>
</dbReference>
<dbReference type="STRING" id="889378.Spiaf_2758"/>
<keyword evidence="19" id="KW-1185">Reference proteome</keyword>
<dbReference type="InterPro" id="IPR023016">
    <property type="entry name" value="HisA/PriA"/>
</dbReference>
<name>H9UMN9_SPIAZ</name>
<dbReference type="PANTHER" id="PTHR43090">
    <property type="entry name" value="1-(5-PHOSPHORIBOSYL)-5-[(5-PHOSPHORIBOSYLAMINO)METHYLIDENEAMINO] IMIDAZOLE-4-CARBOXAMIDE ISOMERASE"/>
    <property type="match status" value="1"/>
</dbReference>
<evidence type="ECO:0000256" key="10">
    <source>
        <dbReference type="ARBA" id="ARBA00022801"/>
    </source>
</evidence>
<evidence type="ECO:0000256" key="2">
    <source>
        <dbReference type="ARBA" id="ARBA00001460"/>
    </source>
</evidence>
<dbReference type="eggNOG" id="COG0106">
    <property type="taxonomic scope" value="Bacteria"/>
</dbReference>
<dbReference type="HAMAP" id="MF_01014">
    <property type="entry name" value="HisA"/>
    <property type="match status" value="1"/>
</dbReference>
<keyword evidence="8 15" id="KW-0028">Amino-acid biosynthesis</keyword>
<dbReference type="AlphaFoldDB" id="H9UMN9"/>
<dbReference type="EMBL" id="CP003282">
    <property type="protein sequence ID" value="AFG38782.1"/>
    <property type="molecule type" value="Genomic_DNA"/>
</dbReference>
<dbReference type="Proteomes" id="UP000007383">
    <property type="component" value="Chromosome"/>
</dbReference>
<dbReference type="CDD" id="cd04732">
    <property type="entry name" value="HisA"/>
    <property type="match status" value="1"/>
</dbReference>
<dbReference type="PATRIC" id="fig|889378.3.peg.2731"/>
<evidence type="ECO:0000256" key="9">
    <source>
        <dbReference type="ARBA" id="ARBA00022741"/>
    </source>
</evidence>
<evidence type="ECO:0000256" key="12">
    <source>
        <dbReference type="ARBA" id="ARBA00023102"/>
    </source>
</evidence>
<sequence length="463" mass="49705">MEFIPAIDLLDGSCVRLKQGSYADVDRYELDPVEVALGFVAQGARRIHLVDLNAARGSSIDERKGNRDIIRRITAAVDCAVEVGGGVRTEADVAELLQAGVTQVVAGTTLARDPHEVGRWVRRYGPVVLAGIDAKDGQVKVAGWEQSSGITDVELARIAADIGCAGIIYTNIARDGMMQGPDIEATSRVAAAGGIPVILSGGISKQQDIAQVIAEAHPMVGGIIAGKALYEQAIDPGEVLEMCRQAREDSATVHVRLWNSDGRWDPGSSRVKPAMVLDQDGVVRAVVSQNAKATAKSTEQNEVWQLVPENGRVLPAELPPHQLEAVTEHRDCIEVRARFAAPEAADTGGEAGAAESASAAHEAGAHSVADPTEGNPESVLLQLEQLIRERKKKLPEGSYTTHLFTKGEEKIRKKTGEEAVELILARNNPEMIAESADLIYHLLVLLAERDIPLAQVIRELSRR</sequence>
<evidence type="ECO:0000256" key="1">
    <source>
        <dbReference type="ARBA" id="ARBA00000901"/>
    </source>
</evidence>
<dbReference type="OrthoDB" id="9781903at2"/>
<protein>
    <recommendedName>
        <fullName evidence="14 15">Multifunctional fusion protein</fullName>
    </recommendedName>
    <domain>
        <recommendedName>
            <fullName evidence="14">1-(5-phosphoribosyl)-5-[(5-phosphoribosylamino)methylideneamino] imidazole-4-carboxamide isomerase</fullName>
            <ecNumber evidence="14">5.3.1.16</ecNumber>
        </recommendedName>
        <alternativeName>
            <fullName evidence="14">Phosphoribosylformimino-5-aminoimidazole carboxamide ribotide isomerase</fullName>
        </alternativeName>
    </domain>
    <domain>
        <recommendedName>
            <fullName evidence="15">Phosphoribosyl-ATP pyrophosphatase</fullName>
            <shortName evidence="15">PRA-PH</shortName>
            <ecNumber evidence="15">3.6.1.31</ecNumber>
        </recommendedName>
    </domain>
</protein>
<feature type="region of interest" description="Disordered" evidence="17">
    <location>
        <begin position="343"/>
        <end position="375"/>
    </location>
</feature>
<evidence type="ECO:0000256" key="3">
    <source>
        <dbReference type="ARBA" id="ARBA00004496"/>
    </source>
</evidence>
<dbReference type="InterPro" id="IPR013785">
    <property type="entry name" value="Aldolase_TIM"/>
</dbReference>
<dbReference type="Pfam" id="PF01503">
    <property type="entry name" value="PRA-PH"/>
    <property type="match status" value="1"/>
</dbReference>
<dbReference type="EC" id="3.6.1.31" evidence="15"/>
<dbReference type="Gene3D" id="1.10.287.1080">
    <property type="entry name" value="MazG-like"/>
    <property type="match status" value="1"/>
</dbReference>
<dbReference type="KEGG" id="sfc:Spiaf_2758"/>
<dbReference type="InterPro" id="IPR011060">
    <property type="entry name" value="RibuloseP-bd_barrel"/>
</dbReference>
<evidence type="ECO:0000256" key="4">
    <source>
        <dbReference type="ARBA" id="ARBA00005133"/>
    </source>
</evidence>
<dbReference type="GO" id="GO:0000105">
    <property type="term" value="P:L-histidine biosynthetic process"/>
    <property type="evidence" value="ECO:0007669"/>
    <property type="project" value="UniProtKB-UniRule"/>
</dbReference>
<dbReference type="GO" id="GO:0004636">
    <property type="term" value="F:phosphoribosyl-ATP diphosphatase activity"/>
    <property type="evidence" value="ECO:0007669"/>
    <property type="project" value="UniProtKB-UniRule"/>
</dbReference>
<dbReference type="eggNOG" id="COG0140">
    <property type="taxonomic scope" value="Bacteria"/>
</dbReference>
<evidence type="ECO:0000256" key="11">
    <source>
        <dbReference type="ARBA" id="ARBA00022840"/>
    </source>
</evidence>
<evidence type="ECO:0000256" key="15">
    <source>
        <dbReference type="HAMAP-Rule" id="MF_01020"/>
    </source>
</evidence>
<organism evidence="18 19">
    <name type="scientific">Spirochaeta africana (strain ATCC 700263 / DSM 8902 / Z-7692)</name>
    <dbReference type="NCBI Taxonomy" id="889378"/>
    <lineage>
        <taxon>Bacteria</taxon>
        <taxon>Pseudomonadati</taxon>
        <taxon>Spirochaetota</taxon>
        <taxon>Spirochaetia</taxon>
        <taxon>Spirochaetales</taxon>
        <taxon>Spirochaetaceae</taxon>
        <taxon>Spirochaeta</taxon>
    </lineage>
</organism>
<accession>H9UMN9</accession>
<evidence type="ECO:0000313" key="19">
    <source>
        <dbReference type="Proteomes" id="UP000007383"/>
    </source>
</evidence>
<comment type="pathway">
    <text evidence="4 14">Amino-acid biosynthesis; L-histidine biosynthesis; L-histidine from 5-phospho-alpha-D-ribose 1-diphosphate: step 4/9.</text>
</comment>
<comment type="subcellular location">
    <subcellularLocation>
        <location evidence="3 15">Cytoplasm</location>
    </subcellularLocation>
</comment>
<keyword evidence="11 15" id="KW-0067">ATP-binding</keyword>
<evidence type="ECO:0000256" key="7">
    <source>
        <dbReference type="ARBA" id="ARBA00022490"/>
    </source>
</evidence>
<dbReference type="SUPFAM" id="SSF51366">
    <property type="entry name" value="Ribulose-phoshate binding barrel"/>
    <property type="match status" value="1"/>
</dbReference>
<evidence type="ECO:0000256" key="6">
    <source>
        <dbReference type="ARBA" id="ARBA00009667"/>
    </source>
</evidence>